<proteinExistence type="predicted"/>
<feature type="short sequence motif" description="GXSXG" evidence="4">
    <location>
        <begin position="417"/>
        <end position="421"/>
    </location>
</feature>
<dbReference type="EMBL" id="CAICTM010000062">
    <property type="protein sequence ID" value="CAB9499538.1"/>
    <property type="molecule type" value="Genomic_DNA"/>
</dbReference>
<evidence type="ECO:0000256" key="4">
    <source>
        <dbReference type="PROSITE-ProRule" id="PRU01161"/>
    </source>
</evidence>
<dbReference type="GO" id="GO:0016298">
    <property type="term" value="F:lipase activity"/>
    <property type="evidence" value="ECO:0007669"/>
    <property type="project" value="UniProtKB-ARBA"/>
</dbReference>
<evidence type="ECO:0000256" key="7">
    <source>
        <dbReference type="SAM" id="Phobius"/>
    </source>
</evidence>
<evidence type="ECO:0000256" key="6">
    <source>
        <dbReference type="SAM" id="MobiDB-lite"/>
    </source>
</evidence>
<evidence type="ECO:0000256" key="5">
    <source>
        <dbReference type="SAM" id="Coils"/>
    </source>
</evidence>
<evidence type="ECO:0000256" key="2">
    <source>
        <dbReference type="ARBA" id="ARBA00022963"/>
    </source>
</evidence>
<feature type="active site" description="Nucleophile" evidence="4">
    <location>
        <position position="419"/>
    </location>
</feature>
<evidence type="ECO:0000256" key="1">
    <source>
        <dbReference type="ARBA" id="ARBA00022801"/>
    </source>
</evidence>
<organism evidence="9 10">
    <name type="scientific">Seminavis robusta</name>
    <dbReference type="NCBI Taxonomy" id="568900"/>
    <lineage>
        <taxon>Eukaryota</taxon>
        <taxon>Sar</taxon>
        <taxon>Stramenopiles</taxon>
        <taxon>Ochrophyta</taxon>
        <taxon>Bacillariophyta</taxon>
        <taxon>Bacillariophyceae</taxon>
        <taxon>Bacillariophycidae</taxon>
        <taxon>Naviculales</taxon>
        <taxon>Naviculaceae</taxon>
        <taxon>Seminavis</taxon>
    </lineage>
</organism>
<dbReference type="GO" id="GO:0016042">
    <property type="term" value="P:lipid catabolic process"/>
    <property type="evidence" value="ECO:0007669"/>
    <property type="project" value="UniProtKB-UniRule"/>
</dbReference>
<keyword evidence="10" id="KW-1185">Reference proteome</keyword>
<dbReference type="PANTHER" id="PTHR14226">
    <property type="entry name" value="NEUROPATHY TARGET ESTERASE/SWISS CHEESE D.MELANOGASTER"/>
    <property type="match status" value="1"/>
</dbReference>
<keyword evidence="7" id="KW-0472">Membrane</keyword>
<dbReference type="GO" id="GO:0052689">
    <property type="term" value="F:carboxylic ester hydrolase activity"/>
    <property type="evidence" value="ECO:0007669"/>
    <property type="project" value="UniProtKB-ARBA"/>
</dbReference>
<reference evidence="9" key="1">
    <citation type="submission" date="2020-06" db="EMBL/GenBank/DDBJ databases">
        <authorList>
            <consortium name="Plant Systems Biology data submission"/>
        </authorList>
    </citation>
    <scope>NUCLEOTIDE SEQUENCE</scope>
    <source>
        <strain evidence="9">D6</strain>
    </source>
</reference>
<feature type="coiled-coil region" evidence="5">
    <location>
        <begin position="771"/>
        <end position="808"/>
    </location>
</feature>
<keyword evidence="5" id="KW-0175">Coiled coil</keyword>
<feature type="domain" description="PNPLA" evidence="8">
    <location>
        <begin position="384"/>
        <end position="590"/>
    </location>
</feature>
<dbReference type="Proteomes" id="UP001153069">
    <property type="component" value="Unassembled WGS sequence"/>
</dbReference>
<comment type="caution">
    <text evidence="9">The sequence shown here is derived from an EMBL/GenBank/DDBJ whole genome shotgun (WGS) entry which is preliminary data.</text>
</comment>
<evidence type="ECO:0000313" key="10">
    <source>
        <dbReference type="Proteomes" id="UP001153069"/>
    </source>
</evidence>
<gene>
    <name evidence="9" type="ORF">SEMRO_63_G035910.1</name>
</gene>
<feature type="region of interest" description="Disordered" evidence="6">
    <location>
        <begin position="163"/>
        <end position="201"/>
    </location>
</feature>
<dbReference type="InterPro" id="IPR002641">
    <property type="entry name" value="PNPLA_dom"/>
</dbReference>
<accession>A0A9N8H2E6</accession>
<dbReference type="Pfam" id="PF01734">
    <property type="entry name" value="Patatin"/>
    <property type="match status" value="1"/>
</dbReference>
<keyword evidence="2 4" id="KW-0442">Lipid degradation</keyword>
<feature type="active site" description="Proton acceptor" evidence="4">
    <location>
        <position position="577"/>
    </location>
</feature>
<feature type="compositionally biased region" description="Basic and acidic residues" evidence="6">
    <location>
        <begin position="164"/>
        <end position="176"/>
    </location>
</feature>
<dbReference type="AlphaFoldDB" id="A0A9N8H2E6"/>
<keyword evidence="3 4" id="KW-0443">Lipid metabolism</keyword>
<keyword evidence="7" id="KW-1133">Transmembrane helix</keyword>
<keyword evidence="1 4" id="KW-0378">Hydrolase</keyword>
<feature type="transmembrane region" description="Helical" evidence="7">
    <location>
        <begin position="51"/>
        <end position="80"/>
    </location>
</feature>
<keyword evidence="7" id="KW-0812">Transmembrane</keyword>
<dbReference type="InterPro" id="IPR050301">
    <property type="entry name" value="NTE"/>
</dbReference>
<name>A0A9N8H2E6_9STRA</name>
<dbReference type="OrthoDB" id="10049244at2759"/>
<dbReference type="InterPro" id="IPR016035">
    <property type="entry name" value="Acyl_Trfase/lysoPLipase"/>
</dbReference>
<comment type="caution">
    <text evidence="4">Lacks conserved residue(s) required for the propagation of feature annotation.</text>
</comment>
<dbReference type="PROSITE" id="PS51635">
    <property type="entry name" value="PNPLA"/>
    <property type="match status" value="1"/>
</dbReference>
<evidence type="ECO:0000256" key="3">
    <source>
        <dbReference type="ARBA" id="ARBA00023098"/>
    </source>
</evidence>
<dbReference type="PANTHER" id="PTHR14226:SF10">
    <property type="entry name" value="TRIACYLGLYCEROL LIPASE 4-RELATED"/>
    <property type="match status" value="1"/>
</dbReference>
<dbReference type="SUPFAM" id="SSF52151">
    <property type="entry name" value="FabD/lysophospholipase-like"/>
    <property type="match status" value="1"/>
</dbReference>
<evidence type="ECO:0000259" key="8">
    <source>
        <dbReference type="PROSITE" id="PS51635"/>
    </source>
</evidence>
<protein>
    <submittedName>
        <fullName evidence="9">Patatin-like phospholipase domain-containing protein</fullName>
    </submittedName>
</protein>
<evidence type="ECO:0000313" key="9">
    <source>
        <dbReference type="EMBL" id="CAB9499538.1"/>
    </source>
</evidence>
<sequence>MASFITLPEVEIPVPRMLLSILELGQEAVSTMSEWFHLSPELYEHLRANALLLFGVSIIFWPLLLSLITTFTVMGTWTFWLFTTSVFGLLQLFYVIYQFIMITLDIMGLSVLKTYTMLRNRLLNYVGKAGTFDKSRSRRLVWKERLEQATSYEDFLKIQIESQDPQHKKPERRKSDPAIMMRSSSFGNMEGLDSPKGMSRNKSYTSLMTAASEEEQHNNLHIDPEVCEELGEMSAVMLMTTKQRLKEARQTAVKHEDDFEAASTLKQLLQGVVKRNHLNVDQFLIKNARTVAYSGQYGLSAQSRKVVHAYFDEVEKGLDWIADAPIPEEPASPNNASIMEVDESSEGGGMMEFSVTKMKQRTAELNDRMNLVRKIKANVGRTSLMLSGGGAQAMYHLGVVRALIEADVYQGIKVISGTSGGSITAAMCALKTPEELHRDVCVPTISTDYMLTGEQAEKNFRWFPTLTDMGKYWLKTKLMVDSALFRRTCEFYFNDTTFEEAFERTGKHVCITVSASRSSDGAQRLLLNHISTPHVTLASAVAASCALPGVMAPAKLMAKNGSGVLQPFEVDGMEWIDGSVQADLPFQRISTLFNVSNYIVCQTNFHIVPLLNKAHHPGTQTFYWRMFQLLEWDVRNRALQLSRLGLFPKMFGHDVSKVFKQRYHGDLTLVPRFSVAQSFGLKTLSNPTVEDMEEYLKYGQIAAWPYLNVIRNMLRFERALDGCLTRLEERYRDLHPDIDWSAHDEIESIASASGSFPTSSITPSRVRFGGHVVQERKAEKLRTKVITLEQENQKLKQQLQQMEKLMAINGAKASMEREKDGEEKKTLDEGNVNELSEGAIWNLVRSS</sequence>
<dbReference type="Gene3D" id="3.40.1090.10">
    <property type="entry name" value="Cytosolic phospholipase A2 catalytic domain"/>
    <property type="match status" value="2"/>
</dbReference>